<dbReference type="Pfam" id="PF00232">
    <property type="entry name" value="Glyco_hydro_1"/>
    <property type="match status" value="1"/>
</dbReference>
<dbReference type="PANTHER" id="PTHR10353">
    <property type="entry name" value="GLYCOSYL HYDROLASE"/>
    <property type="match status" value="1"/>
</dbReference>
<dbReference type="InterPro" id="IPR017853">
    <property type="entry name" value="GH"/>
</dbReference>
<protein>
    <submittedName>
        <fullName evidence="5">Beta-glucosidase/6-phospho-beta-glucosidase/ beta-galactosidase</fullName>
    </submittedName>
</protein>
<dbReference type="GO" id="GO:0008422">
    <property type="term" value="F:beta-glucosidase activity"/>
    <property type="evidence" value="ECO:0007669"/>
    <property type="project" value="TreeGrafter"/>
</dbReference>
<dbReference type="PRINTS" id="PR00131">
    <property type="entry name" value="GLHYDRLASE1"/>
</dbReference>
<dbReference type="GO" id="GO:0016052">
    <property type="term" value="P:carbohydrate catabolic process"/>
    <property type="evidence" value="ECO:0007669"/>
    <property type="project" value="TreeGrafter"/>
</dbReference>
<keyword evidence="2" id="KW-0378">Hydrolase</keyword>
<evidence type="ECO:0000256" key="2">
    <source>
        <dbReference type="ARBA" id="ARBA00022801"/>
    </source>
</evidence>
<sequence>MNKEIRNSGETFSSGFLFIKLKIKGDKMENKMPKDFFWGNSTSSMQTEGGWNEGGKGPSVYDVNTAGRSAKDWQVTNDNYHHYSQDLDLMKEMNMNMYRFQISWSRIVPDGDGEFNEEGIAFYNRLIDDLLARGIEPMICLYHFDMPLNLAEKYNGFLSRKVKEAFVRFGQEMMKRFADKVKYWIVFNEHNLYFADGFEHYSGVLKKELTLSDMYTVFHHTMLAHCELTQFLHENFEAKIGGMLATTEIYPATFSPKDNLYLRKFDEFYNRNLCDVYAFGHYSHEVMTYVKNQNIQMDFQKGDEEILKNGISDFISFSYYRSILLDASQLTENDAPNSYLTKGMELNPLLEHNQWDWSIDPEGFRRILSRLYNEFGLPVFPIENGIGQSEIWDGKTKIADDLRISYHQKHLEAMKKAIFTDGVEVMGYLGWGLIDIPASSGAIDKRYGAVYVDPKSHKRIPKKSFHWFKNVFASNGDHLD</sequence>
<dbReference type="FunFam" id="3.20.20.80:FF:000004">
    <property type="entry name" value="Beta-glucosidase 6-phospho-beta-glucosidase"/>
    <property type="match status" value="1"/>
</dbReference>
<evidence type="ECO:0000256" key="4">
    <source>
        <dbReference type="RuleBase" id="RU003690"/>
    </source>
</evidence>
<dbReference type="SUPFAM" id="SSF51445">
    <property type="entry name" value="(Trans)glycosidases"/>
    <property type="match status" value="1"/>
</dbReference>
<evidence type="ECO:0000313" key="5">
    <source>
        <dbReference type="EMBL" id="GAM79840.1"/>
    </source>
</evidence>
<accession>A0A0B8QJ84</accession>
<dbReference type="PANTHER" id="PTHR10353:SF122">
    <property type="entry name" value="6-PHOSPHO-BETA-GLUCOSIDASE ASCB-RELATED"/>
    <property type="match status" value="1"/>
</dbReference>
<keyword evidence="3" id="KW-0326">Glycosidase</keyword>
<dbReference type="EMBL" id="BBSI01000017">
    <property type="protein sequence ID" value="GAM79840.1"/>
    <property type="molecule type" value="Genomic_DNA"/>
</dbReference>
<proteinExistence type="inferred from homology"/>
<evidence type="ECO:0000256" key="3">
    <source>
        <dbReference type="ARBA" id="ARBA00023295"/>
    </source>
</evidence>
<dbReference type="Gene3D" id="3.20.20.80">
    <property type="entry name" value="Glycosidases"/>
    <property type="match status" value="1"/>
</dbReference>
<evidence type="ECO:0000256" key="1">
    <source>
        <dbReference type="ARBA" id="ARBA00010838"/>
    </source>
</evidence>
<organism evidence="5 6">
    <name type="scientific">Lactococcus lactis subsp. lactis</name>
    <name type="common">Streptococcus lactis</name>
    <dbReference type="NCBI Taxonomy" id="1360"/>
    <lineage>
        <taxon>Bacteria</taxon>
        <taxon>Bacillati</taxon>
        <taxon>Bacillota</taxon>
        <taxon>Bacilli</taxon>
        <taxon>Lactobacillales</taxon>
        <taxon>Streptococcaceae</taxon>
        <taxon>Lactococcus</taxon>
    </lineage>
</organism>
<comment type="similarity">
    <text evidence="1 4">Belongs to the glycosyl hydrolase 1 family.</text>
</comment>
<evidence type="ECO:0000313" key="6">
    <source>
        <dbReference type="Proteomes" id="UP000031847"/>
    </source>
</evidence>
<dbReference type="AlphaFoldDB" id="A0A0B8QJ84"/>
<gene>
    <name evidence="5" type="ORF">JCM5805K_0948</name>
</gene>
<name>A0A0B8QJ84_LACLL</name>
<dbReference type="InterPro" id="IPR001360">
    <property type="entry name" value="Glyco_hydro_1"/>
</dbReference>
<comment type="caution">
    <text evidence="5">The sequence shown here is derived from an EMBL/GenBank/DDBJ whole genome shotgun (WGS) entry which is preliminary data.</text>
</comment>
<dbReference type="GO" id="GO:0005829">
    <property type="term" value="C:cytosol"/>
    <property type="evidence" value="ECO:0007669"/>
    <property type="project" value="TreeGrafter"/>
</dbReference>
<reference evidence="5 6" key="1">
    <citation type="submission" date="2015-01" db="EMBL/GenBank/DDBJ databases">
        <title>Lactococcus lactis subsp.lactis JCM 5805 whole genome shotgun sequence.</title>
        <authorList>
            <person name="Fujii T."/>
            <person name="Tomita Y."/>
            <person name="Ikushima S."/>
            <person name="Fujiwara D."/>
        </authorList>
    </citation>
    <scope>NUCLEOTIDE SEQUENCE [LARGE SCALE GENOMIC DNA]</scope>
    <source>
        <strain evidence="5 6">JCM 5805</strain>
    </source>
</reference>
<dbReference type="Proteomes" id="UP000031847">
    <property type="component" value="Unassembled WGS sequence"/>
</dbReference>